<name>A0ABW8VE21_9PROT</name>
<evidence type="ECO:0000313" key="1">
    <source>
        <dbReference type="EMBL" id="MFL7904702.1"/>
    </source>
</evidence>
<keyword evidence="2" id="KW-1185">Reference proteome</keyword>
<accession>A0ABW8VE21</accession>
<dbReference type="Proteomes" id="UP001628281">
    <property type="component" value="Unassembled WGS sequence"/>
</dbReference>
<gene>
    <name evidence="1" type="ORF">ACJ41P_26480</name>
</gene>
<evidence type="ECO:0000313" key="2">
    <source>
        <dbReference type="Proteomes" id="UP001628281"/>
    </source>
</evidence>
<reference evidence="1 2" key="1">
    <citation type="submission" date="2024-11" db="EMBL/GenBank/DDBJ databases">
        <title>Draft genome sequences of two bacteria associated to sugarcane roots in Colombia.</title>
        <authorList>
            <person name="Pardo-Diaz S."/>
            <person name="Masmela-Mendoza J."/>
            <person name="Delgadillo-Duran P."/>
            <person name="Bautista E.J."/>
            <person name="Rojas-Tapias D.F."/>
        </authorList>
    </citation>
    <scope>NUCLEOTIDE SEQUENCE [LARGE SCALE GENOMIC DNA]</scope>
    <source>
        <strain evidence="1 2">Ap18</strain>
    </source>
</reference>
<comment type="caution">
    <text evidence="1">The sequence shown here is derived from an EMBL/GenBank/DDBJ whole genome shotgun (WGS) entry which is preliminary data.</text>
</comment>
<organism evidence="1 2">
    <name type="scientific">Azospirillum argentinense</name>
    <dbReference type="NCBI Taxonomy" id="2970906"/>
    <lineage>
        <taxon>Bacteria</taxon>
        <taxon>Pseudomonadati</taxon>
        <taxon>Pseudomonadota</taxon>
        <taxon>Alphaproteobacteria</taxon>
        <taxon>Rhodospirillales</taxon>
        <taxon>Azospirillaceae</taxon>
        <taxon>Azospirillum</taxon>
    </lineage>
</organism>
<proteinExistence type="predicted"/>
<dbReference type="RefSeq" id="WP_407825453.1">
    <property type="nucleotide sequence ID" value="NZ_JBJLSN010000055.1"/>
</dbReference>
<sequence>MTDLPALYHQTIGAAIDADGISPHHCIVRKGESLTVAALALSPGGVLAYLRRTIEREGVDELVYGLDRFTKPGQGTSLGDVVAGGWYRRDRGWRIGIIEYQHEPRIVLPWCWDNAFWNAAVARELSQVFSGLQLIDHVSSVVGRA</sequence>
<dbReference type="EMBL" id="JBJLSN010000055">
    <property type="protein sequence ID" value="MFL7904702.1"/>
    <property type="molecule type" value="Genomic_DNA"/>
</dbReference>
<protein>
    <submittedName>
        <fullName evidence="1">Uncharacterized protein</fullName>
    </submittedName>
</protein>